<sequence>MDTKNIKKEINKKTTIIKNEIFTGKLSETDKVLKLILYSDSLSREEKISEIYSLIKNYPPESFEFQYLVDVISDLKPLKLSSEFIDLYQITENDKSKQKIIRLLSESTTITAEIDDSKLEEYTDDFVRVKDFFESEIKNRYVSTDVINSLVFNYNNLINTEDYIDFIENELANINHSIDDERLSKVKLSQAMSADSPDYLKKLLSTSDVSLSRTVYSYTQSMSKHSLSAEKSQAIKLYLDNTKQAVFGKNEQDNYDKINWIESVSLVSDKSKEDLVVNIINSSNNVAERAFLASYYPDAQLSNESLSTLKDDIESELGVVQDEALRQNLQTVLENINHRLAN</sequence>
<name>A0A2A5JQ14_PSEO7</name>
<gene>
    <name evidence="1" type="ORF">CEX98_11725</name>
</gene>
<dbReference type="RefSeq" id="WP_099642258.1">
    <property type="nucleotide sequence ID" value="NZ_NKHF01000052.1"/>
</dbReference>
<proteinExistence type="predicted"/>
<keyword evidence="2" id="KW-1185">Reference proteome</keyword>
<dbReference type="Proteomes" id="UP000228621">
    <property type="component" value="Unassembled WGS sequence"/>
</dbReference>
<accession>A0A2A5JQ14</accession>
<reference evidence="2" key="1">
    <citation type="journal article" date="2019" name="Genome Announc.">
        <title>Draft Genome Sequence of Pseudoalteromonas piscicida Strain 36Y ROTHPW, an Hypersaline Seawater Isolate from the South Coast of Sonora, Mexico.</title>
        <authorList>
            <person name="Sanchez-Diaz R."/>
            <person name="Molina-Garza Z.J."/>
            <person name="Cruz-Suarez L.E."/>
            <person name="Selvin J."/>
            <person name="Kiran G.S."/>
            <person name="Ibarra-Gamez J.C."/>
            <person name="Gomez-Gil B."/>
            <person name="Galaviz-Silva L."/>
        </authorList>
    </citation>
    <scope>NUCLEOTIDE SEQUENCE [LARGE SCALE GENOMIC DNA]</scope>
    <source>
        <strain evidence="2">36Y_RITHPW</strain>
    </source>
</reference>
<dbReference type="EMBL" id="NKHF01000052">
    <property type="protein sequence ID" value="PCK31516.1"/>
    <property type="molecule type" value="Genomic_DNA"/>
</dbReference>
<organism evidence="1 2">
    <name type="scientific">Pseudoalteromonas piscicida</name>
    <dbReference type="NCBI Taxonomy" id="43662"/>
    <lineage>
        <taxon>Bacteria</taxon>
        <taxon>Pseudomonadati</taxon>
        <taxon>Pseudomonadota</taxon>
        <taxon>Gammaproteobacteria</taxon>
        <taxon>Alteromonadales</taxon>
        <taxon>Pseudoalteromonadaceae</taxon>
        <taxon>Pseudoalteromonas</taxon>
    </lineage>
</organism>
<comment type="caution">
    <text evidence="1">The sequence shown here is derived from an EMBL/GenBank/DDBJ whole genome shotgun (WGS) entry which is preliminary data.</text>
</comment>
<protein>
    <submittedName>
        <fullName evidence="1">Uncharacterized protein</fullName>
    </submittedName>
</protein>
<evidence type="ECO:0000313" key="2">
    <source>
        <dbReference type="Proteomes" id="UP000228621"/>
    </source>
</evidence>
<dbReference type="AlphaFoldDB" id="A0A2A5JQ14"/>
<evidence type="ECO:0000313" key="1">
    <source>
        <dbReference type="EMBL" id="PCK31516.1"/>
    </source>
</evidence>